<dbReference type="InterPro" id="IPR036188">
    <property type="entry name" value="FAD/NAD-bd_sf"/>
</dbReference>
<dbReference type="InParanoid" id="A0A136J369"/>
<reference evidence="6" key="1">
    <citation type="submission" date="2016-02" db="EMBL/GenBank/DDBJ databases">
        <title>Draft genome sequence of Microdochium bolleyi, a fungal endophyte of beachgrass.</title>
        <authorList>
            <consortium name="DOE Joint Genome Institute"/>
            <person name="David A.S."/>
            <person name="May G."/>
            <person name="Haridas S."/>
            <person name="Lim J."/>
            <person name="Wang M."/>
            <person name="Labutti K."/>
            <person name="Lipzen A."/>
            <person name="Barry K."/>
            <person name="Grigoriev I.V."/>
        </authorList>
    </citation>
    <scope>NUCLEOTIDE SEQUENCE [LARGE SCALE GENOMIC DNA]</scope>
    <source>
        <strain evidence="6">J235TASD1</strain>
    </source>
</reference>
<sequence>MLDQWHSQPRNIRIVHIGAGATGLCAAFKMERQLDNYELVCYEKNEEVGGTWYENRYPGCACDVPAHIYTYTFEPNPNWSAYYAGSPEIQDYFVGFCDKYNLRKYIKLKHRVVGAFWHEDSGQWEVKVEHDGQTFTDWCHVLVNGSGLINRWKWPQIEGLHSFKGDLMHSAAWDGSKNWADKCVAVLGNGSSAIQIIPQIQKTASKLTSFMRGPTFITPPMQRIEVDLPEKLREAEMPQTVADPMVMQRAYTEAERKALAADPDHLLLYRKKIEYSINVNFGIFYKDTEASAMAGWYMRDNMKKRLKDHPVLTKNLIPEWAVGCRRLTPGDGYLEALVEPNVDFTFSHIQSIDEKGITTADGAYTEVDMIICATGFDMAWTPHFKLQGRDGVDIKDLWSPIPNCYLGLAAPRMPNYFVMNGPRGNLGNGTVLPCLETQLEYVIAAVKKMQSDRIKVLEVKETVTSHLNEYVDAWCETSVFSAPCRSWYKNNTTDGKPMVWGGSSMHYLKTIRTPRWEHWNMTYLDANPWAFLGNGRIKAETEADFHGMTPYLRNSDTPWTIV</sequence>
<organism evidence="5 6">
    <name type="scientific">Microdochium bolleyi</name>
    <dbReference type="NCBI Taxonomy" id="196109"/>
    <lineage>
        <taxon>Eukaryota</taxon>
        <taxon>Fungi</taxon>
        <taxon>Dikarya</taxon>
        <taxon>Ascomycota</taxon>
        <taxon>Pezizomycotina</taxon>
        <taxon>Sordariomycetes</taxon>
        <taxon>Xylariomycetidae</taxon>
        <taxon>Xylariales</taxon>
        <taxon>Microdochiaceae</taxon>
        <taxon>Microdochium</taxon>
    </lineage>
</organism>
<keyword evidence="6" id="KW-1185">Reference proteome</keyword>
<evidence type="ECO:0000256" key="1">
    <source>
        <dbReference type="ARBA" id="ARBA00010139"/>
    </source>
</evidence>
<dbReference type="GO" id="GO:0050661">
    <property type="term" value="F:NADP binding"/>
    <property type="evidence" value="ECO:0007669"/>
    <property type="project" value="InterPro"/>
</dbReference>
<gene>
    <name evidence="5" type="ORF">Micbo1qcDRAFT_118330</name>
</gene>
<accession>A0A136J369</accession>
<dbReference type="Gene3D" id="3.50.50.60">
    <property type="entry name" value="FAD/NAD(P)-binding domain"/>
    <property type="match status" value="2"/>
</dbReference>
<dbReference type="EMBL" id="KQ964249">
    <property type="protein sequence ID" value="KXJ91617.1"/>
    <property type="molecule type" value="Genomic_DNA"/>
</dbReference>
<keyword evidence="5" id="KW-0503">Monooxygenase</keyword>
<dbReference type="GO" id="GO:0004499">
    <property type="term" value="F:N,N-dimethylaniline monooxygenase activity"/>
    <property type="evidence" value="ECO:0007669"/>
    <property type="project" value="InterPro"/>
</dbReference>
<evidence type="ECO:0000256" key="2">
    <source>
        <dbReference type="ARBA" id="ARBA00022630"/>
    </source>
</evidence>
<dbReference type="AlphaFoldDB" id="A0A136J369"/>
<evidence type="ECO:0000313" key="6">
    <source>
        <dbReference type="Proteomes" id="UP000070501"/>
    </source>
</evidence>
<keyword evidence="2" id="KW-0285">Flavoprotein</keyword>
<comment type="similarity">
    <text evidence="1">Belongs to the FAD-binding monooxygenase family.</text>
</comment>
<evidence type="ECO:0000256" key="4">
    <source>
        <dbReference type="ARBA" id="ARBA00023002"/>
    </source>
</evidence>
<dbReference type="PANTHER" id="PTHR42877">
    <property type="entry name" value="L-ORNITHINE N(5)-MONOOXYGENASE-RELATED"/>
    <property type="match status" value="1"/>
</dbReference>
<keyword evidence="4" id="KW-0560">Oxidoreductase</keyword>
<evidence type="ECO:0000256" key="3">
    <source>
        <dbReference type="ARBA" id="ARBA00022827"/>
    </source>
</evidence>
<dbReference type="Pfam" id="PF00743">
    <property type="entry name" value="FMO-like"/>
    <property type="match status" value="1"/>
</dbReference>
<proteinExistence type="inferred from homology"/>
<keyword evidence="3" id="KW-0274">FAD</keyword>
<evidence type="ECO:0000313" key="5">
    <source>
        <dbReference type="EMBL" id="KXJ91617.1"/>
    </source>
</evidence>
<name>A0A136J369_9PEZI</name>
<dbReference type="SUPFAM" id="SSF51905">
    <property type="entry name" value="FAD/NAD(P)-binding domain"/>
    <property type="match status" value="3"/>
</dbReference>
<dbReference type="InterPro" id="IPR020946">
    <property type="entry name" value="Flavin_mOase-like"/>
</dbReference>
<dbReference type="InterPro" id="IPR051209">
    <property type="entry name" value="FAD-bind_Monooxygenase_sf"/>
</dbReference>
<dbReference type="GO" id="GO:0050660">
    <property type="term" value="F:flavin adenine dinucleotide binding"/>
    <property type="evidence" value="ECO:0007669"/>
    <property type="project" value="InterPro"/>
</dbReference>
<protein>
    <submittedName>
        <fullName evidence="5">Cyclohexanone monooxygenase</fullName>
    </submittedName>
</protein>
<dbReference type="PANTHER" id="PTHR42877:SF8">
    <property type="entry name" value="MONOOXYGENASE"/>
    <property type="match status" value="1"/>
</dbReference>
<dbReference type="OrthoDB" id="74360at2759"/>
<dbReference type="Proteomes" id="UP000070501">
    <property type="component" value="Unassembled WGS sequence"/>
</dbReference>